<feature type="non-terminal residue" evidence="1">
    <location>
        <position position="72"/>
    </location>
</feature>
<evidence type="ECO:0000313" key="1">
    <source>
        <dbReference type="EMBL" id="CDW22532.1"/>
    </source>
</evidence>
<dbReference type="EMBL" id="HACA01005171">
    <property type="protein sequence ID" value="CDW22532.1"/>
    <property type="molecule type" value="Transcribed_RNA"/>
</dbReference>
<reference evidence="1" key="1">
    <citation type="submission" date="2014-05" db="EMBL/GenBank/DDBJ databases">
        <authorList>
            <person name="Chronopoulou M."/>
        </authorList>
    </citation>
    <scope>NUCLEOTIDE SEQUENCE</scope>
    <source>
        <tissue evidence="1">Whole organism</tissue>
    </source>
</reference>
<protein>
    <submittedName>
        <fullName evidence="1">Uncharacterized protein</fullName>
    </submittedName>
</protein>
<sequence>MVGIPVSENSFLTTTITSLELGALLNSSIYGSADTILNGLIGFRSHKSGSFGKDGNLSNITLPFLEFPYSFS</sequence>
<name>A0A0K2TAD9_LEPSM</name>
<organism evidence="1">
    <name type="scientific">Lepeophtheirus salmonis</name>
    <name type="common">Salmon louse</name>
    <name type="synonym">Caligus salmonis</name>
    <dbReference type="NCBI Taxonomy" id="72036"/>
    <lineage>
        <taxon>Eukaryota</taxon>
        <taxon>Metazoa</taxon>
        <taxon>Ecdysozoa</taxon>
        <taxon>Arthropoda</taxon>
        <taxon>Crustacea</taxon>
        <taxon>Multicrustacea</taxon>
        <taxon>Hexanauplia</taxon>
        <taxon>Copepoda</taxon>
        <taxon>Siphonostomatoida</taxon>
        <taxon>Caligidae</taxon>
        <taxon>Lepeophtheirus</taxon>
    </lineage>
</organism>
<accession>A0A0K2TAD9</accession>
<dbReference type="AlphaFoldDB" id="A0A0K2TAD9"/>
<proteinExistence type="predicted"/>